<evidence type="ECO:0000313" key="2">
    <source>
        <dbReference type="Proteomes" id="UP000317909"/>
    </source>
</evidence>
<reference evidence="1 2" key="1">
    <citation type="submission" date="2019-02" db="EMBL/GenBank/DDBJ databases">
        <title>Deep-cultivation of Planctomycetes and their phenomic and genomic characterization uncovers novel biology.</title>
        <authorList>
            <person name="Wiegand S."/>
            <person name="Jogler M."/>
            <person name="Boedeker C."/>
            <person name="Pinto D."/>
            <person name="Vollmers J."/>
            <person name="Rivas-Marin E."/>
            <person name="Kohn T."/>
            <person name="Peeters S.H."/>
            <person name="Heuer A."/>
            <person name="Rast P."/>
            <person name="Oberbeckmann S."/>
            <person name="Bunk B."/>
            <person name="Jeske O."/>
            <person name="Meyerdierks A."/>
            <person name="Storesund J.E."/>
            <person name="Kallscheuer N."/>
            <person name="Luecker S."/>
            <person name="Lage O.M."/>
            <person name="Pohl T."/>
            <person name="Merkel B.J."/>
            <person name="Hornburger P."/>
            <person name="Mueller R.-W."/>
            <person name="Bruemmer F."/>
            <person name="Labrenz M."/>
            <person name="Spormann A.M."/>
            <person name="Op den Camp H."/>
            <person name="Overmann J."/>
            <person name="Amann R."/>
            <person name="Jetten M.S.M."/>
            <person name="Mascher T."/>
            <person name="Medema M.H."/>
            <person name="Devos D.P."/>
            <person name="Kaster A.-K."/>
            <person name="Ovreas L."/>
            <person name="Rohde M."/>
            <person name="Galperin M.Y."/>
            <person name="Jogler C."/>
        </authorList>
    </citation>
    <scope>NUCLEOTIDE SEQUENCE [LARGE SCALE GENOMIC DNA]</scope>
    <source>
        <strain evidence="1 2">I41</strain>
    </source>
</reference>
<sequence>MSGSGQKAPVGYVGADPKQPMSIALRQQMRGDVCAQCAARVLVHSVGFRAHKKQHAARGIGIKLLCPKCAEQARSELPPGPTIIALPPKTDLESN</sequence>
<gene>
    <name evidence="1" type="ORF">I41_49930</name>
</gene>
<protein>
    <submittedName>
        <fullName evidence="1">Uncharacterized protein</fullName>
    </submittedName>
</protein>
<proteinExistence type="predicted"/>
<organism evidence="1 2">
    <name type="scientific">Lacipirellula limnantheis</name>
    <dbReference type="NCBI Taxonomy" id="2528024"/>
    <lineage>
        <taxon>Bacteria</taxon>
        <taxon>Pseudomonadati</taxon>
        <taxon>Planctomycetota</taxon>
        <taxon>Planctomycetia</taxon>
        <taxon>Pirellulales</taxon>
        <taxon>Lacipirellulaceae</taxon>
        <taxon>Lacipirellula</taxon>
    </lineage>
</organism>
<accession>A0A517U534</accession>
<keyword evidence="2" id="KW-1185">Reference proteome</keyword>
<dbReference type="RefSeq" id="WP_168207120.1">
    <property type="nucleotide sequence ID" value="NZ_CP036339.1"/>
</dbReference>
<name>A0A517U534_9BACT</name>
<dbReference type="KEGG" id="llh:I41_49930"/>
<evidence type="ECO:0000313" key="1">
    <source>
        <dbReference type="EMBL" id="QDT75751.1"/>
    </source>
</evidence>
<dbReference type="AlphaFoldDB" id="A0A517U534"/>
<dbReference type="EMBL" id="CP036339">
    <property type="protein sequence ID" value="QDT75751.1"/>
    <property type="molecule type" value="Genomic_DNA"/>
</dbReference>
<dbReference type="Proteomes" id="UP000317909">
    <property type="component" value="Chromosome"/>
</dbReference>